<evidence type="ECO:0000256" key="1">
    <source>
        <dbReference type="SAM" id="Phobius"/>
    </source>
</evidence>
<organism evidence="2 3">
    <name type="scientific">Prevotella lacticifex</name>
    <dbReference type="NCBI Taxonomy" id="2854755"/>
    <lineage>
        <taxon>Bacteria</taxon>
        <taxon>Pseudomonadati</taxon>
        <taxon>Bacteroidota</taxon>
        <taxon>Bacteroidia</taxon>
        <taxon>Bacteroidales</taxon>
        <taxon>Prevotellaceae</taxon>
        <taxon>Prevotella</taxon>
    </lineage>
</organism>
<evidence type="ECO:0000313" key="3">
    <source>
        <dbReference type="Proteomes" id="UP000825483"/>
    </source>
</evidence>
<dbReference type="AlphaFoldDB" id="A0A9R1CVT0"/>
<dbReference type="Proteomes" id="UP000825483">
    <property type="component" value="Unassembled WGS sequence"/>
</dbReference>
<keyword evidence="1" id="KW-1133">Transmembrane helix</keyword>
<dbReference type="RefSeq" id="WP_223927382.1">
    <property type="nucleotide sequence ID" value="NZ_BPTU01000003.1"/>
</dbReference>
<dbReference type="GeneID" id="72468058"/>
<name>A0A9R1CVT0_9BACT</name>
<keyword evidence="3" id="KW-1185">Reference proteome</keyword>
<reference evidence="2" key="1">
    <citation type="journal article" date="2022" name="Int. J. Syst. Evol. Microbiol.">
        <title>Prevotella lacticifex sp. nov., isolated from the rumen of cows.</title>
        <authorList>
            <person name="Shinkai T."/>
            <person name="Ikeyama N."/>
            <person name="Kumagai M."/>
            <person name="Ohmori H."/>
            <person name="Sakamoto M."/>
            <person name="Ohkuma M."/>
            <person name="Mitsumori M."/>
        </authorList>
    </citation>
    <scope>NUCLEOTIDE SEQUENCE</scope>
    <source>
        <strain evidence="2">R5076</strain>
    </source>
</reference>
<keyword evidence="1" id="KW-0812">Transmembrane</keyword>
<comment type="caution">
    <text evidence="2">The sequence shown here is derived from an EMBL/GenBank/DDBJ whole genome shotgun (WGS) entry which is preliminary data.</text>
</comment>
<feature type="transmembrane region" description="Helical" evidence="1">
    <location>
        <begin position="6"/>
        <end position="24"/>
    </location>
</feature>
<evidence type="ECO:0000313" key="2">
    <source>
        <dbReference type="EMBL" id="GJG57154.1"/>
    </source>
</evidence>
<gene>
    <name evidence="2" type="ORF">PRLR5076_00050</name>
</gene>
<dbReference type="EMBL" id="BPUB01000001">
    <property type="protein sequence ID" value="GJG57154.1"/>
    <property type="molecule type" value="Genomic_DNA"/>
</dbReference>
<proteinExistence type="predicted"/>
<evidence type="ECO:0008006" key="4">
    <source>
        <dbReference type="Google" id="ProtNLM"/>
    </source>
</evidence>
<accession>A0A9R1CVT0</accession>
<sequence length="57" mass="6748">MTTQYIIIAIVVAACLFFAVKYFIDEWRENVRYKNYGCAGCPFYDKCTRTKKKPIKK</sequence>
<protein>
    <recommendedName>
        <fullName evidence="4">FeoB-associated Cys-rich membrane protein</fullName>
    </recommendedName>
</protein>
<keyword evidence="1" id="KW-0472">Membrane</keyword>